<proteinExistence type="predicted"/>
<comment type="caution">
    <text evidence="6">The sequence shown here is derived from an EMBL/GenBank/DDBJ whole genome shotgun (WGS) entry which is preliminary data.</text>
</comment>
<dbReference type="InterPro" id="IPR001401">
    <property type="entry name" value="Dynamin_GTPase"/>
</dbReference>
<feature type="compositionally biased region" description="Basic and acidic residues" evidence="3">
    <location>
        <begin position="453"/>
        <end position="463"/>
    </location>
</feature>
<accession>A0A9P4S9A6</accession>
<dbReference type="Pfam" id="PF00350">
    <property type="entry name" value="Dynamin_N"/>
    <property type="match status" value="1"/>
</dbReference>
<dbReference type="GO" id="GO:0016020">
    <property type="term" value="C:membrane"/>
    <property type="evidence" value="ECO:0007669"/>
    <property type="project" value="TreeGrafter"/>
</dbReference>
<dbReference type="InterPro" id="IPR030381">
    <property type="entry name" value="G_DYNAMIN_dom"/>
</dbReference>
<evidence type="ECO:0000313" key="6">
    <source>
        <dbReference type="EMBL" id="KAF2837622.1"/>
    </source>
</evidence>
<dbReference type="PANTHER" id="PTHR11566:SF66">
    <property type="entry name" value="INTERFERON-INDUCED GTP-BINDING PROTEIN MX"/>
    <property type="match status" value="1"/>
</dbReference>
<dbReference type="GO" id="GO:0048312">
    <property type="term" value="P:intracellular distribution of mitochondria"/>
    <property type="evidence" value="ECO:0007669"/>
    <property type="project" value="TreeGrafter"/>
</dbReference>
<dbReference type="GO" id="GO:0005739">
    <property type="term" value="C:mitochondrion"/>
    <property type="evidence" value="ECO:0007669"/>
    <property type="project" value="TreeGrafter"/>
</dbReference>
<feature type="domain" description="GED" evidence="4">
    <location>
        <begin position="697"/>
        <end position="789"/>
    </location>
</feature>
<evidence type="ECO:0000256" key="2">
    <source>
        <dbReference type="ARBA" id="ARBA00023134"/>
    </source>
</evidence>
<dbReference type="InterPro" id="IPR045063">
    <property type="entry name" value="Dynamin_N"/>
</dbReference>
<dbReference type="GO" id="GO:0005874">
    <property type="term" value="C:microtubule"/>
    <property type="evidence" value="ECO:0007669"/>
    <property type="project" value="TreeGrafter"/>
</dbReference>
<dbReference type="SUPFAM" id="SSF52540">
    <property type="entry name" value="P-loop containing nucleoside triphosphate hydrolases"/>
    <property type="match status" value="1"/>
</dbReference>
<evidence type="ECO:0000256" key="1">
    <source>
        <dbReference type="ARBA" id="ARBA00022741"/>
    </source>
</evidence>
<reference evidence="6" key="1">
    <citation type="journal article" date="2020" name="Stud. Mycol.">
        <title>101 Dothideomycetes genomes: a test case for predicting lifestyles and emergence of pathogens.</title>
        <authorList>
            <person name="Haridas S."/>
            <person name="Albert R."/>
            <person name="Binder M."/>
            <person name="Bloem J."/>
            <person name="Labutti K."/>
            <person name="Salamov A."/>
            <person name="Andreopoulos B."/>
            <person name="Baker S."/>
            <person name="Barry K."/>
            <person name="Bills G."/>
            <person name="Bluhm B."/>
            <person name="Cannon C."/>
            <person name="Castanera R."/>
            <person name="Culley D."/>
            <person name="Daum C."/>
            <person name="Ezra D."/>
            <person name="Gonzalez J."/>
            <person name="Henrissat B."/>
            <person name="Kuo A."/>
            <person name="Liang C."/>
            <person name="Lipzen A."/>
            <person name="Lutzoni F."/>
            <person name="Magnuson J."/>
            <person name="Mondo S."/>
            <person name="Nolan M."/>
            <person name="Ohm R."/>
            <person name="Pangilinan J."/>
            <person name="Park H.-J."/>
            <person name="Ramirez L."/>
            <person name="Alfaro M."/>
            <person name="Sun H."/>
            <person name="Tritt A."/>
            <person name="Yoshinaga Y."/>
            <person name="Zwiers L.-H."/>
            <person name="Turgeon B."/>
            <person name="Goodwin S."/>
            <person name="Spatafora J."/>
            <person name="Crous P."/>
            <person name="Grigoriev I."/>
        </authorList>
    </citation>
    <scope>NUCLEOTIDE SEQUENCE</scope>
    <source>
        <strain evidence="6">CBS 101060</strain>
    </source>
</reference>
<dbReference type="EMBL" id="MU006099">
    <property type="protein sequence ID" value="KAF2837622.1"/>
    <property type="molecule type" value="Genomic_DNA"/>
</dbReference>
<dbReference type="PANTHER" id="PTHR11566">
    <property type="entry name" value="DYNAMIN"/>
    <property type="match status" value="1"/>
</dbReference>
<dbReference type="Pfam" id="PF01031">
    <property type="entry name" value="Dynamin_M"/>
    <property type="match status" value="1"/>
</dbReference>
<dbReference type="GO" id="GO:0000266">
    <property type="term" value="P:mitochondrial fission"/>
    <property type="evidence" value="ECO:0007669"/>
    <property type="project" value="TreeGrafter"/>
</dbReference>
<dbReference type="GO" id="GO:0005525">
    <property type="term" value="F:GTP binding"/>
    <property type="evidence" value="ECO:0007669"/>
    <property type="project" value="InterPro"/>
</dbReference>
<dbReference type="PROSITE" id="PS51388">
    <property type="entry name" value="GED"/>
    <property type="match status" value="1"/>
</dbReference>
<dbReference type="InterPro" id="IPR020850">
    <property type="entry name" value="GED_dom"/>
</dbReference>
<dbReference type="GO" id="GO:0003924">
    <property type="term" value="F:GTPase activity"/>
    <property type="evidence" value="ECO:0007669"/>
    <property type="project" value="InterPro"/>
</dbReference>
<dbReference type="InterPro" id="IPR000375">
    <property type="entry name" value="Dynamin_stalk"/>
</dbReference>
<keyword evidence="2" id="KW-0342">GTP-binding</keyword>
<evidence type="ECO:0000259" key="4">
    <source>
        <dbReference type="PROSITE" id="PS51388"/>
    </source>
</evidence>
<dbReference type="InterPro" id="IPR022812">
    <property type="entry name" value="Dynamin"/>
</dbReference>
<dbReference type="GO" id="GO:0008017">
    <property type="term" value="F:microtubule binding"/>
    <property type="evidence" value="ECO:0007669"/>
    <property type="project" value="TreeGrafter"/>
</dbReference>
<dbReference type="AlphaFoldDB" id="A0A9P4S9A6"/>
<evidence type="ECO:0008006" key="8">
    <source>
        <dbReference type="Google" id="ProtNLM"/>
    </source>
</evidence>
<dbReference type="PRINTS" id="PR00195">
    <property type="entry name" value="DYNAMIN"/>
</dbReference>
<organism evidence="6 7">
    <name type="scientific">Patellaria atrata CBS 101060</name>
    <dbReference type="NCBI Taxonomy" id="1346257"/>
    <lineage>
        <taxon>Eukaryota</taxon>
        <taxon>Fungi</taxon>
        <taxon>Dikarya</taxon>
        <taxon>Ascomycota</taxon>
        <taxon>Pezizomycotina</taxon>
        <taxon>Dothideomycetes</taxon>
        <taxon>Dothideomycetes incertae sedis</taxon>
        <taxon>Patellariales</taxon>
        <taxon>Patellariaceae</taxon>
        <taxon>Patellaria</taxon>
    </lineage>
</organism>
<feature type="compositionally biased region" description="Basic and acidic residues" evidence="3">
    <location>
        <begin position="472"/>
        <end position="515"/>
    </location>
</feature>
<name>A0A9P4S9A6_9PEZI</name>
<dbReference type="GO" id="GO:0006897">
    <property type="term" value="P:endocytosis"/>
    <property type="evidence" value="ECO:0007669"/>
    <property type="project" value="TreeGrafter"/>
</dbReference>
<dbReference type="SMART" id="SM00053">
    <property type="entry name" value="DYNc"/>
    <property type="match status" value="1"/>
</dbReference>
<dbReference type="PROSITE" id="PS51718">
    <property type="entry name" value="G_DYNAMIN_2"/>
    <property type="match status" value="1"/>
</dbReference>
<dbReference type="CDD" id="cd08771">
    <property type="entry name" value="DLP_1"/>
    <property type="match status" value="1"/>
</dbReference>
<gene>
    <name evidence="6" type="ORF">M501DRAFT_1006657</name>
</gene>
<keyword evidence="1" id="KW-0547">Nucleotide-binding</keyword>
<evidence type="ECO:0000259" key="5">
    <source>
        <dbReference type="PROSITE" id="PS51718"/>
    </source>
</evidence>
<dbReference type="Gene3D" id="1.20.120.1240">
    <property type="entry name" value="Dynamin, middle domain"/>
    <property type="match status" value="1"/>
</dbReference>
<feature type="domain" description="Dynamin-type G" evidence="5">
    <location>
        <begin position="54"/>
        <end position="342"/>
    </location>
</feature>
<dbReference type="OrthoDB" id="415706at2759"/>
<dbReference type="GO" id="GO:0016559">
    <property type="term" value="P:peroxisome fission"/>
    <property type="evidence" value="ECO:0007669"/>
    <property type="project" value="TreeGrafter"/>
</dbReference>
<evidence type="ECO:0000256" key="3">
    <source>
        <dbReference type="SAM" id="MobiDB-lite"/>
    </source>
</evidence>
<dbReference type="FunFam" id="3.40.50.300:FF:001425">
    <property type="entry name" value="Dynamin GTPase, putative"/>
    <property type="match status" value="1"/>
</dbReference>
<keyword evidence="7" id="KW-1185">Reference proteome</keyword>
<sequence>MVETNVPPSKSQRTGSPVNVENITTSSLDALQDAGQRKTLDVVDKLRRNGLSNVLQLPQVVVCGDQSSGKSSVLEAITEIPFPRKENLCTRFATEIILRRDHTASITTKITPDKNRPENEQVRLRSWSKTLEDFSILPQLIEDATKEMGLDQPESATTRAFARDVLSIEICGPDRPQLTLVDLPGLIHSENKSQTKQDVKLIHSLVQDYIANKRTIILAVISAKNDYANQIILDKCRKVDLNGTRTLGIITKPDFLREGSQNEQDWLDLAQNRDVYFELGWHMLKNRGDDEHQLTFNERNEAELSFFSRGRYAQLPRDRVGIGSLRTRLSRLLNNHLKKELPGLKKELEQKLSETKELLSGLGPQRATTTEQRQFLMGISIHIHDIIKSAVSGHYESTFFGGVKTKSPIDSIDNTKRLRAVAQYLNLQFAKDMRSRGHKFKILEDCIGKKGERTEESVARAESPRPLQDSSFRGEKEKTKEPLKETWERFSDNSSKSDKNDAGETDPMVRFRNESDNHIPKSLTRHKAVEWVLKILERSRGRELPGNFNPLLINQLFWEQSEPWEAIAMTHIDRVYGACNQFVSLVLEHCADEDIASRIWTLKIGEALKQMYSNCCEELKRIVADKSLHPITYNHYYKTTLQKKRQKRFQDSLMQAVNKATNTGKDTGNLYTYANFQALKANLESDHLQLDMDHFSAEEALDSQKAYFKDEQKYFINVVAKQVIERHLINALADNIISPLIVAGMSEEEVSFVAAQRPEVTERRTYLESQKKMLESGQETFRRAMGALR</sequence>
<protein>
    <recommendedName>
        <fullName evidence="8">Dynamin family protein</fullName>
    </recommendedName>
</protein>
<dbReference type="InterPro" id="IPR027417">
    <property type="entry name" value="P-loop_NTPase"/>
</dbReference>
<dbReference type="Proteomes" id="UP000799429">
    <property type="component" value="Unassembled WGS sequence"/>
</dbReference>
<evidence type="ECO:0000313" key="7">
    <source>
        <dbReference type="Proteomes" id="UP000799429"/>
    </source>
</evidence>
<feature type="region of interest" description="Disordered" evidence="3">
    <location>
        <begin position="1"/>
        <end position="20"/>
    </location>
</feature>
<dbReference type="Gene3D" id="3.40.50.300">
    <property type="entry name" value="P-loop containing nucleotide triphosphate hydrolases"/>
    <property type="match status" value="1"/>
</dbReference>
<feature type="region of interest" description="Disordered" evidence="3">
    <location>
        <begin position="453"/>
        <end position="515"/>
    </location>
</feature>